<proteinExistence type="predicted"/>
<reference evidence="3" key="1">
    <citation type="submission" date="2017-04" db="EMBL/GenBank/DDBJ databases">
        <title>Genome evolution of the luminous symbionts of deep sea anglerfish.</title>
        <authorList>
            <person name="Hendry T.A."/>
        </authorList>
    </citation>
    <scope>NUCLEOTIDE SEQUENCE [LARGE SCALE GENOMIC DNA]</scope>
</reference>
<keyword evidence="3" id="KW-1185">Reference proteome</keyword>
<feature type="transmembrane region" description="Helical" evidence="1">
    <location>
        <begin position="12"/>
        <end position="29"/>
    </location>
</feature>
<sequence>MIKKLLNYDIKLSGGIMGNFVYLVTYHLQRLMVKRIFLMLLKGQ</sequence>
<dbReference type="KEGG" id="elux:BTN50_0109"/>
<evidence type="ECO:0000256" key="1">
    <source>
        <dbReference type="SAM" id="Phobius"/>
    </source>
</evidence>
<accession>A0A291B6N7</accession>
<gene>
    <name evidence="2" type="ORF">BTN50_0109</name>
</gene>
<protein>
    <submittedName>
        <fullName evidence="2">Uncharacterized protein</fullName>
    </submittedName>
</protein>
<dbReference type="AlphaFoldDB" id="A0A291B6N7"/>
<dbReference type="Proteomes" id="UP000218160">
    <property type="component" value="Chromosome 1"/>
</dbReference>
<keyword evidence="1" id="KW-1133">Transmembrane helix</keyword>
<organism evidence="2 3">
    <name type="scientific">Candidatus Enterovibrio altilux</name>
    <dbReference type="NCBI Taxonomy" id="1927128"/>
    <lineage>
        <taxon>Bacteria</taxon>
        <taxon>Pseudomonadati</taxon>
        <taxon>Pseudomonadota</taxon>
        <taxon>Gammaproteobacteria</taxon>
        <taxon>Vibrionales</taxon>
        <taxon>Vibrionaceae</taxon>
        <taxon>Enterovibrio</taxon>
    </lineage>
</organism>
<name>A0A291B6N7_9GAMM</name>
<keyword evidence="1" id="KW-0472">Membrane</keyword>
<evidence type="ECO:0000313" key="3">
    <source>
        <dbReference type="Proteomes" id="UP000218160"/>
    </source>
</evidence>
<evidence type="ECO:0000313" key="2">
    <source>
        <dbReference type="EMBL" id="ATF08653.1"/>
    </source>
</evidence>
<dbReference type="EMBL" id="CP020660">
    <property type="protein sequence ID" value="ATF08653.1"/>
    <property type="molecule type" value="Genomic_DNA"/>
</dbReference>
<keyword evidence="1" id="KW-0812">Transmembrane</keyword>